<protein>
    <submittedName>
        <fullName evidence="2">Uncharacterized protein</fullName>
    </submittedName>
</protein>
<dbReference type="OrthoDB" id="4563543at2"/>
<dbReference type="EMBL" id="QNRE01000002">
    <property type="protein sequence ID" value="RBO93709.1"/>
    <property type="molecule type" value="Genomic_DNA"/>
</dbReference>
<evidence type="ECO:0000313" key="2">
    <source>
        <dbReference type="EMBL" id="RBO93709.1"/>
    </source>
</evidence>
<proteinExistence type="predicted"/>
<name>A0A366DW02_9NOCA</name>
<comment type="caution">
    <text evidence="2">The sequence shown here is derived from an EMBL/GenBank/DDBJ whole genome shotgun (WGS) entry which is preliminary data.</text>
</comment>
<evidence type="ECO:0000256" key="1">
    <source>
        <dbReference type="SAM" id="Phobius"/>
    </source>
</evidence>
<reference evidence="2 3" key="1">
    <citation type="submission" date="2018-06" db="EMBL/GenBank/DDBJ databases">
        <title>Genomic Encyclopedia of Type Strains, Phase IV (KMG-IV): sequencing the most valuable type-strain genomes for metagenomic binning, comparative biology and taxonomic classification.</title>
        <authorList>
            <person name="Goeker M."/>
        </authorList>
    </citation>
    <scope>NUCLEOTIDE SEQUENCE [LARGE SCALE GENOMIC DNA]</scope>
    <source>
        <strain evidence="2 3">DSM 44599</strain>
    </source>
</reference>
<feature type="transmembrane region" description="Helical" evidence="1">
    <location>
        <begin position="21"/>
        <end position="40"/>
    </location>
</feature>
<accession>A0A366DW02</accession>
<dbReference type="RefSeq" id="WP_067502553.1">
    <property type="nucleotide sequence ID" value="NZ_QNRE01000002.1"/>
</dbReference>
<keyword evidence="3" id="KW-1185">Reference proteome</keyword>
<organism evidence="2 3">
    <name type="scientific">Nocardia puris</name>
    <dbReference type="NCBI Taxonomy" id="208602"/>
    <lineage>
        <taxon>Bacteria</taxon>
        <taxon>Bacillati</taxon>
        <taxon>Actinomycetota</taxon>
        <taxon>Actinomycetes</taxon>
        <taxon>Mycobacteriales</taxon>
        <taxon>Nocardiaceae</taxon>
        <taxon>Nocardia</taxon>
    </lineage>
</organism>
<keyword evidence="1" id="KW-0812">Transmembrane</keyword>
<gene>
    <name evidence="2" type="ORF">DFR74_102126</name>
</gene>
<dbReference type="STRING" id="1210090.GCA_001613185_00497"/>
<dbReference type="AlphaFoldDB" id="A0A366DW02"/>
<dbReference type="Proteomes" id="UP000252586">
    <property type="component" value="Unassembled WGS sequence"/>
</dbReference>
<feature type="transmembrane region" description="Helical" evidence="1">
    <location>
        <begin position="92"/>
        <end position="110"/>
    </location>
</feature>
<sequence length="117" mass="12397">MVDDVEKRWSEPGTFRRAVRYDLGVIAVAALVAAVTMVWAARRDVCLDGPILCDTPARLAVVLGPGLVLLAGGIGAFVLTVRTLRRGGAWPIWQGAGWFLLVLMVFYLAIGGGTAGS</sequence>
<feature type="transmembrane region" description="Helical" evidence="1">
    <location>
        <begin position="60"/>
        <end position="80"/>
    </location>
</feature>
<keyword evidence="1" id="KW-1133">Transmembrane helix</keyword>
<keyword evidence="1" id="KW-0472">Membrane</keyword>
<evidence type="ECO:0000313" key="3">
    <source>
        <dbReference type="Proteomes" id="UP000252586"/>
    </source>
</evidence>